<evidence type="ECO:0000259" key="10">
    <source>
        <dbReference type="PROSITE" id="PS50893"/>
    </source>
</evidence>
<dbReference type="Pfam" id="PF00005">
    <property type="entry name" value="ABC_tran"/>
    <property type="match status" value="1"/>
</dbReference>
<dbReference type="PROSITE" id="PS50893">
    <property type="entry name" value="ABC_TRANSPORTER_2"/>
    <property type="match status" value="1"/>
</dbReference>
<feature type="transmembrane region" description="Helical" evidence="9">
    <location>
        <begin position="155"/>
        <end position="178"/>
    </location>
</feature>
<comment type="subcellular location">
    <subcellularLocation>
        <location evidence="1">Cell membrane</location>
        <topology evidence="1">Multi-pass membrane protein</topology>
    </subcellularLocation>
</comment>
<dbReference type="PROSITE" id="PS00211">
    <property type="entry name" value="ABC_TRANSPORTER_1"/>
    <property type="match status" value="1"/>
</dbReference>
<dbReference type="AlphaFoldDB" id="C6DDA8"/>
<dbReference type="GO" id="GO:0140359">
    <property type="term" value="F:ABC-type transporter activity"/>
    <property type="evidence" value="ECO:0007669"/>
    <property type="project" value="InterPro"/>
</dbReference>
<dbReference type="FunFam" id="3.40.50.300:FF:000221">
    <property type="entry name" value="Multidrug ABC transporter ATP-binding protein"/>
    <property type="match status" value="1"/>
</dbReference>
<dbReference type="SMART" id="SM00382">
    <property type="entry name" value="AAA"/>
    <property type="match status" value="1"/>
</dbReference>
<sequence length="606" mass="66951">MNEKRASINNITINNAAITARLSAWWHTYRQLERVTGSQVLHFRWCCLSLLAAAVAQGLALACLFPLLSAFTRAAAAREIAIWLTIMTFLSLLTLVLRWYGQGFEYRGQLAAATHELRMRLGEQLRSMPLSTLQSARAGDINALLLGSVDENLNYMLAIVNQLLLAIVTPVVIALIMLVVEWRLGVSLLLLFPVIALLYRWRRPAFAHTMQALAEANQQTSADIVEYVQGLAVLRTSCQQAERTSALRQRFQHLQQIQTSSHRRGAKPGAVVASVVELGLQGVLILGISGVVVGAWDAAIVAAMMVIVVRFSEPLATLVSYTAVLELIETALRRVDDLLAIEPLPLHQPVAVPTTYAITFEQVSFHYVDEAEPVLDEINIMLPEKGMTALVGPSGSGKTTITRLLMRHADPQRGRVCIGGVDIRHIPTRELNRLISVVFQDVYLFDDSVLANIRMARPEASDAEVERAAEAAQCLEFIQRLPQGWQTRLGDIGGRLSGGEQQRISIARALLKEAPIVILDEPTAALDTESELAVQRAIDRLVQDKTVIVIAHRLSTIVGAHRILVVEKGVISQQGTHRELRLAEGRYRALWNAQQKSKRLSHNAQV</sequence>
<dbReference type="Gene3D" id="3.40.50.300">
    <property type="entry name" value="P-loop containing nucleotide triphosphate hydrolases"/>
    <property type="match status" value="1"/>
</dbReference>
<dbReference type="Pfam" id="PF00664">
    <property type="entry name" value="ABC_membrane"/>
    <property type="match status" value="1"/>
</dbReference>
<name>C6DDA8_PECCP</name>
<dbReference type="InterPro" id="IPR003593">
    <property type="entry name" value="AAA+_ATPase"/>
</dbReference>
<feature type="transmembrane region" description="Helical" evidence="9">
    <location>
        <begin position="43"/>
        <end position="68"/>
    </location>
</feature>
<keyword evidence="8 9" id="KW-0472">Membrane</keyword>
<evidence type="ECO:0000259" key="11">
    <source>
        <dbReference type="PROSITE" id="PS50929"/>
    </source>
</evidence>
<feature type="transmembrane region" description="Helical" evidence="9">
    <location>
        <begin position="80"/>
        <end position="100"/>
    </location>
</feature>
<evidence type="ECO:0000256" key="6">
    <source>
        <dbReference type="ARBA" id="ARBA00022840"/>
    </source>
</evidence>
<dbReference type="GO" id="GO:0034040">
    <property type="term" value="F:ATPase-coupled lipid transmembrane transporter activity"/>
    <property type="evidence" value="ECO:0007669"/>
    <property type="project" value="TreeGrafter"/>
</dbReference>
<dbReference type="KEGG" id="pct:PC1_1441"/>
<dbReference type="OrthoDB" id="9806127at2"/>
<gene>
    <name evidence="12" type="ordered locus">PC1_1441</name>
</gene>
<protein>
    <submittedName>
        <fullName evidence="12">ABC transporter related</fullName>
    </submittedName>
</protein>
<evidence type="ECO:0000256" key="7">
    <source>
        <dbReference type="ARBA" id="ARBA00022989"/>
    </source>
</evidence>
<dbReference type="EMBL" id="CP001657">
    <property type="protein sequence ID" value="ACT12487.1"/>
    <property type="molecule type" value="Genomic_DNA"/>
</dbReference>
<keyword evidence="7 9" id="KW-1133">Transmembrane helix</keyword>
<dbReference type="InterPro" id="IPR027417">
    <property type="entry name" value="P-loop_NTPase"/>
</dbReference>
<dbReference type="SUPFAM" id="SSF90123">
    <property type="entry name" value="ABC transporter transmembrane region"/>
    <property type="match status" value="1"/>
</dbReference>
<keyword evidence="3" id="KW-1003">Cell membrane</keyword>
<evidence type="ECO:0000256" key="8">
    <source>
        <dbReference type="ARBA" id="ARBA00023136"/>
    </source>
</evidence>
<dbReference type="PANTHER" id="PTHR24221">
    <property type="entry name" value="ATP-BINDING CASSETTE SUB-FAMILY B"/>
    <property type="match status" value="1"/>
</dbReference>
<dbReference type="eggNOG" id="COG1132">
    <property type="taxonomic scope" value="Bacteria"/>
</dbReference>
<dbReference type="PROSITE" id="PS50929">
    <property type="entry name" value="ABC_TM1F"/>
    <property type="match status" value="1"/>
</dbReference>
<keyword evidence="5" id="KW-0547">Nucleotide-binding</keyword>
<proteinExistence type="predicted"/>
<dbReference type="GO" id="GO:0016887">
    <property type="term" value="F:ATP hydrolysis activity"/>
    <property type="evidence" value="ECO:0007669"/>
    <property type="project" value="InterPro"/>
</dbReference>
<evidence type="ECO:0000256" key="4">
    <source>
        <dbReference type="ARBA" id="ARBA00022692"/>
    </source>
</evidence>
<accession>C6DDA8</accession>
<dbReference type="Gene3D" id="1.20.1560.10">
    <property type="entry name" value="ABC transporter type 1, transmembrane domain"/>
    <property type="match status" value="1"/>
</dbReference>
<evidence type="ECO:0000256" key="3">
    <source>
        <dbReference type="ARBA" id="ARBA00022475"/>
    </source>
</evidence>
<dbReference type="InterPro" id="IPR011527">
    <property type="entry name" value="ABC1_TM_dom"/>
</dbReference>
<dbReference type="RefSeq" id="WP_015839713.1">
    <property type="nucleotide sequence ID" value="NC_012917.1"/>
</dbReference>
<dbReference type="SUPFAM" id="SSF52540">
    <property type="entry name" value="P-loop containing nucleoside triphosphate hydrolases"/>
    <property type="match status" value="1"/>
</dbReference>
<organism evidence="12 13">
    <name type="scientific">Pectobacterium carotovorum subsp. carotovorum (strain PC1)</name>
    <dbReference type="NCBI Taxonomy" id="561230"/>
    <lineage>
        <taxon>Bacteria</taxon>
        <taxon>Pseudomonadati</taxon>
        <taxon>Pseudomonadota</taxon>
        <taxon>Gammaproteobacteria</taxon>
        <taxon>Enterobacterales</taxon>
        <taxon>Pectobacteriaceae</taxon>
        <taxon>Pectobacterium</taxon>
    </lineage>
</organism>
<evidence type="ECO:0000313" key="13">
    <source>
        <dbReference type="Proteomes" id="UP000002736"/>
    </source>
</evidence>
<dbReference type="STRING" id="561230.PC1_1441"/>
<evidence type="ECO:0000256" key="1">
    <source>
        <dbReference type="ARBA" id="ARBA00004651"/>
    </source>
</evidence>
<reference evidence="12 13" key="1">
    <citation type="submission" date="2009-07" db="EMBL/GenBank/DDBJ databases">
        <title>Complete sequence of Pectobacterium carotovorum subsp. carotovorum PC1.</title>
        <authorList>
            <consortium name="US DOE Joint Genome Institute"/>
            <person name="Lucas S."/>
            <person name="Copeland A."/>
            <person name="Lapidus A."/>
            <person name="Glavina del Rio T."/>
            <person name="Tice H."/>
            <person name="Bruce D."/>
            <person name="Goodwin L."/>
            <person name="Pitluck S."/>
            <person name="Munk A.C."/>
            <person name="Brettin T."/>
            <person name="Detter J.C."/>
            <person name="Han C."/>
            <person name="Tapia R."/>
            <person name="Larimer F."/>
            <person name="Land M."/>
            <person name="Hauser L."/>
            <person name="Kyrpides N."/>
            <person name="Mikhailova N."/>
            <person name="Balakrishnan V."/>
            <person name="Glasner J."/>
            <person name="Perna N.T."/>
        </authorList>
    </citation>
    <scope>NUCLEOTIDE SEQUENCE [LARGE SCALE GENOMIC DNA]</scope>
    <source>
        <strain evidence="12 13">PC1</strain>
    </source>
</reference>
<dbReference type="GO" id="GO:0005886">
    <property type="term" value="C:plasma membrane"/>
    <property type="evidence" value="ECO:0007669"/>
    <property type="project" value="UniProtKB-SubCell"/>
</dbReference>
<dbReference type="PANTHER" id="PTHR24221:SF654">
    <property type="entry name" value="ATP-BINDING CASSETTE SUB-FAMILY B MEMBER 6"/>
    <property type="match status" value="1"/>
</dbReference>
<dbReference type="HOGENOM" id="CLU_000604_84_9_6"/>
<keyword evidence="6" id="KW-0067">ATP-binding</keyword>
<evidence type="ECO:0000256" key="5">
    <source>
        <dbReference type="ARBA" id="ARBA00022741"/>
    </source>
</evidence>
<evidence type="ECO:0000256" key="2">
    <source>
        <dbReference type="ARBA" id="ARBA00022448"/>
    </source>
</evidence>
<evidence type="ECO:0000313" key="12">
    <source>
        <dbReference type="EMBL" id="ACT12487.1"/>
    </source>
</evidence>
<feature type="transmembrane region" description="Helical" evidence="9">
    <location>
        <begin position="184"/>
        <end position="201"/>
    </location>
</feature>
<feature type="domain" description="ABC transporter" evidence="10">
    <location>
        <begin position="358"/>
        <end position="593"/>
    </location>
</feature>
<dbReference type="InterPro" id="IPR036640">
    <property type="entry name" value="ABC1_TM_sf"/>
</dbReference>
<dbReference type="InterPro" id="IPR039421">
    <property type="entry name" value="Type_1_exporter"/>
</dbReference>
<evidence type="ECO:0000256" key="9">
    <source>
        <dbReference type="SAM" id="Phobius"/>
    </source>
</evidence>
<dbReference type="Proteomes" id="UP000002736">
    <property type="component" value="Chromosome"/>
</dbReference>
<dbReference type="InterPro" id="IPR017871">
    <property type="entry name" value="ABC_transporter-like_CS"/>
</dbReference>
<keyword evidence="2" id="KW-0813">Transport</keyword>
<dbReference type="InterPro" id="IPR003439">
    <property type="entry name" value="ABC_transporter-like_ATP-bd"/>
</dbReference>
<keyword evidence="4 9" id="KW-0812">Transmembrane</keyword>
<dbReference type="GO" id="GO:0005524">
    <property type="term" value="F:ATP binding"/>
    <property type="evidence" value="ECO:0007669"/>
    <property type="project" value="UniProtKB-KW"/>
</dbReference>
<feature type="domain" description="ABC transmembrane type-1" evidence="11">
    <location>
        <begin position="45"/>
        <end position="327"/>
    </location>
</feature>